<evidence type="ECO:0000313" key="3">
    <source>
        <dbReference type="Proteomes" id="UP000555564"/>
    </source>
</evidence>
<evidence type="ECO:0000313" key="2">
    <source>
        <dbReference type="EMBL" id="MBB6473195.1"/>
    </source>
</evidence>
<sequence>MRVGAGKKLVAVLALGLAMVVATPAQPASAAAYNCFLSQNLCLFWGTFNQGSYVYFAPGVNDANLNDNTFTQSGSGQGQAVGNNTRSASNYNSSHAVVLCTGVNYSGICRILAASDDWNLPSDLARNVESFYWVA</sequence>
<accession>A0A7X0M686</accession>
<evidence type="ECO:0000256" key="1">
    <source>
        <dbReference type="SAM" id="SignalP"/>
    </source>
</evidence>
<keyword evidence="3" id="KW-1185">Reference proteome</keyword>
<gene>
    <name evidence="2" type="ORF">BJ992_002626</name>
</gene>
<reference evidence="2 3" key="1">
    <citation type="submission" date="2020-08" db="EMBL/GenBank/DDBJ databases">
        <title>Sequencing the genomes of 1000 actinobacteria strains.</title>
        <authorList>
            <person name="Klenk H.-P."/>
        </authorList>
    </citation>
    <scope>NUCLEOTIDE SEQUENCE [LARGE SCALE GENOMIC DNA]</scope>
    <source>
        <strain evidence="2 3">DSM 44936</strain>
    </source>
</reference>
<dbReference type="Proteomes" id="UP000555564">
    <property type="component" value="Unassembled WGS sequence"/>
</dbReference>
<comment type="caution">
    <text evidence="2">The sequence shown here is derived from an EMBL/GenBank/DDBJ whole genome shotgun (WGS) entry which is preliminary data.</text>
</comment>
<feature type="signal peptide" evidence="1">
    <location>
        <begin position="1"/>
        <end position="30"/>
    </location>
</feature>
<dbReference type="RefSeq" id="WP_184980780.1">
    <property type="nucleotide sequence ID" value="NZ_BAAALO010000005.1"/>
</dbReference>
<organism evidence="2 3">
    <name type="scientific">Sphaerisporangium rubeum</name>
    <dbReference type="NCBI Taxonomy" id="321317"/>
    <lineage>
        <taxon>Bacteria</taxon>
        <taxon>Bacillati</taxon>
        <taxon>Actinomycetota</taxon>
        <taxon>Actinomycetes</taxon>
        <taxon>Streptosporangiales</taxon>
        <taxon>Streptosporangiaceae</taxon>
        <taxon>Sphaerisporangium</taxon>
    </lineage>
</organism>
<protein>
    <recommendedName>
        <fullName evidence="4">Peptidase inhibitor family I36 protein</fullName>
    </recommendedName>
</protein>
<evidence type="ECO:0008006" key="4">
    <source>
        <dbReference type="Google" id="ProtNLM"/>
    </source>
</evidence>
<dbReference type="AlphaFoldDB" id="A0A7X0M686"/>
<feature type="chain" id="PRO_5030933765" description="Peptidase inhibitor family I36 protein" evidence="1">
    <location>
        <begin position="31"/>
        <end position="135"/>
    </location>
</feature>
<name>A0A7X0M686_9ACTN</name>
<keyword evidence="1" id="KW-0732">Signal</keyword>
<dbReference type="EMBL" id="JACHIU010000001">
    <property type="protein sequence ID" value="MBB6473195.1"/>
    <property type="molecule type" value="Genomic_DNA"/>
</dbReference>
<proteinExistence type="predicted"/>